<gene>
    <name evidence="2" type="ORF">HERI1096_LOCUS25380</name>
</gene>
<feature type="domain" description="PH" evidence="1">
    <location>
        <begin position="8"/>
        <end position="101"/>
    </location>
</feature>
<dbReference type="PROSITE" id="PS50003">
    <property type="entry name" value="PH_DOMAIN"/>
    <property type="match status" value="1"/>
</dbReference>
<protein>
    <recommendedName>
        <fullName evidence="1">PH domain-containing protein</fullName>
    </recommendedName>
</protein>
<dbReference type="InterPro" id="IPR011993">
    <property type="entry name" value="PH-like_dom_sf"/>
</dbReference>
<name>A0A7S3F3U6_9EUKA</name>
<evidence type="ECO:0000313" key="2">
    <source>
        <dbReference type="EMBL" id="CAE0125058.1"/>
    </source>
</evidence>
<reference evidence="2" key="1">
    <citation type="submission" date="2021-01" db="EMBL/GenBank/DDBJ databases">
        <authorList>
            <person name="Corre E."/>
            <person name="Pelletier E."/>
            <person name="Niang G."/>
            <person name="Scheremetjew M."/>
            <person name="Finn R."/>
            <person name="Kale V."/>
            <person name="Holt S."/>
            <person name="Cochrane G."/>
            <person name="Meng A."/>
            <person name="Brown T."/>
            <person name="Cohen L."/>
        </authorList>
    </citation>
    <scope>NUCLEOTIDE SEQUENCE</scope>
    <source>
        <strain evidence="2">CCMP281</strain>
    </source>
</reference>
<proteinExistence type="predicted"/>
<dbReference type="SUPFAM" id="SSF50729">
    <property type="entry name" value="PH domain-like"/>
    <property type="match status" value="1"/>
</dbReference>
<evidence type="ECO:0000259" key="1">
    <source>
        <dbReference type="PROSITE" id="PS50003"/>
    </source>
</evidence>
<accession>A0A7S3F3U6</accession>
<dbReference type="Gene3D" id="2.30.29.30">
    <property type="entry name" value="Pleckstrin-homology domain (PH domain)/Phosphotyrosine-binding domain (PTB)"/>
    <property type="match status" value="1"/>
</dbReference>
<dbReference type="SMART" id="SM00233">
    <property type="entry name" value="PH"/>
    <property type="match status" value="1"/>
</dbReference>
<dbReference type="InterPro" id="IPR001849">
    <property type="entry name" value="PH_domain"/>
</dbReference>
<organism evidence="2">
    <name type="scientific">Haptolina ericina</name>
    <dbReference type="NCBI Taxonomy" id="156174"/>
    <lineage>
        <taxon>Eukaryota</taxon>
        <taxon>Haptista</taxon>
        <taxon>Haptophyta</taxon>
        <taxon>Prymnesiophyceae</taxon>
        <taxon>Prymnesiales</taxon>
        <taxon>Prymnesiaceae</taxon>
        <taxon>Haptolina</taxon>
    </lineage>
</organism>
<dbReference type="AlphaFoldDB" id="A0A7S3F3U6"/>
<dbReference type="Pfam" id="PF00169">
    <property type="entry name" value="PH"/>
    <property type="match status" value="1"/>
</dbReference>
<sequence length="144" mass="16359">MVDAPGPPPIIEGWLMKKSAGLFGRDRMKRRYFMLRDDSLAYFADECCSRPRHWVSVRSMRKIMATQSLLEIHADARVFRLVAASPDEAQRWMFAVQNLQVDVEWDMASGAIDQRTHSTPVMVIHQPLSAIMPSRTGRALSGDL</sequence>
<dbReference type="EMBL" id="HBHX01045859">
    <property type="protein sequence ID" value="CAE0125058.1"/>
    <property type="molecule type" value="Transcribed_RNA"/>
</dbReference>